<dbReference type="STRING" id="4536.A0A0E0IL72"/>
<feature type="region of interest" description="Disordered" evidence="7">
    <location>
        <begin position="675"/>
        <end position="711"/>
    </location>
</feature>
<dbReference type="PROSITE" id="PS51375">
    <property type="entry name" value="PPR"/>
    <property type="match status" value="1"/>
</dbReference>
<dbReference type="InterPro" id="IPR036638">
    <property type="entry name" value="HLH_DNA-bd_sf"/>
</dbReference>
<dbReference type="PROSITE" id="PS50888">
    <property type="entry name" value="BHLH"/>
    <property type="match status" value="1"/>
</dbReference>
<evidence type="ECO:0000256" key="4">
    <source>
        <dbReference type="ARBA" id="ARBA00023015"/>
    </source>
</evidence>
<feature type="compositionally biased region" description="Gly residues" evidence="7">
    <location>
        <begin position="162"/>
        <end position="179"/>
    </location>
</feature>
<proteinExistence type="inferred from homology"/>
<feature type="region of interest" description="Disordered" evidence="7">
    <location>
        <begin position="919"/>
        <end position="970"/>
    </location>
</feature>
<evidence type="ECO:0000256" key="7">
    <source>
        <dbReference type="SAM" id="MobiDB-lite"/>
    </source>
</evidence>
<name>A0A0E0IL72_ORYNI</name>
<dbReference type="EnsemblPlants" id="ONIVA09G14370.1">
    <property type="protein sequence ID" value="ONIVA09G14370.1"/>
    <property type="gene ID" value="ONIVA09G14370"/>
</dbReference>
<dbReference type="FunFam" id="1.25.40.10:FF:000288">
    <property type="entry name" value="Pentatricopeptide repeat-containing protein At4g02750"/>
    <property type="match status" value="1"/>
</dbReference>
<reference evidence="9" key="1">
    <citation type="submission" date="2015-04" db="UniProtKB">
        <authorList>
            <consortium name="EnsemblPlants"/>
        </authorList>
    </citation>
    <scope>IDENTIFICATION</scope>
    <source>
        <strain evidence="9">SL10</strain>
    </source>
</reference>
<evidence type="ECO:0000256" key="2">
    <source>
        <dbReference type="ARBA" id="ARBA00022737"/>
    </source>
</evidence>
<feature type="repeat" description="PPR" evidence="6">
    <location>
        <begin position="382"/>
        <end position="416"/>
    </location>
</feature>
<sequence>MGIQGNKATTREHDFLSLYTTAAKDPSLQLHDAKPPPPSQGFFLRTHDFLQPLEKPTPAPAPPPTSQLQLQQQQQQQAFPGGIGTFSISHVAGARPVAAAVVKAEPTPFVLWGQPAAAAAAHPVAALGHHHHHHHQWTLPFAGVGQVAATAARQQQERKGRIGGGGFMDSGSRSSGGAGFDDDDGVAARREVSSSLKERRREGRGEEGRRRSRELMEMEMEMYSRCARPSHIHQLHARLVVSGRLRCTSPSLALALLRAACRVRASPCLRPLAHHLLDHIPRPHPHLLHAASRLAYRLRLPSLALRHYVALRTHHPVFLPPAAAIADMLKSVRGRAAHAHALRVTAHAGDTRFLDNTLIAMYFACGDVQRARLVFEGMCDRDVISWTSLISGLVQNGSPLQGIQQFATMMHCDVRPDFVVLVTIAKAFMELDNLPGAESAHSLVVKGGFHDEQDVMITLTAMYASFGCLVAARALFDMVPPQQDMKLAGVRPNDVTFLGLLSACNHAGAVEKGWSYFHSMKPDYGIEPQHQHYACVVDLLSRAGQLDRAYQFILNMPIKPEMTVWGALLHGCKMHGHSNMAMAECAAQHIFELEQSNAGHYVQLANMYASAGMWSQVAGMRVTMRERGVTKATGFSFIEVDGKVHSFHAWDHSHPRATEIFAMLCLLSPTPTGGEMRVDGKGGSCSGSGTDQRPSSPRSKHSATEQRRRSKINDRFQILRELLPHSDQKRDKATFLLEVIEYIRFLQEKVQKFEASVPEWNQENAKILPWSKGQNPGDDLPDPSQFIRNGSSSGYNFTGKPDDNHNMVTSAAASGAQELVETDHAASVSYRSAETPTNITNNVTSQAQAQWASPAGVDDCAMNSEMLNNQQLAIDEGTISLSSQYSQQLLGTLTHALESSGVDLSQASISVQINLGKRAVKRPGADGSSSSKELPSTSANNENMGHQLTMLGGGTEELPHPTKRHKSGNS</sequence>
<feature type="domain" description="BHLH" evidence="8">
    <location>
        <begin position="696"/>
        <end position="746"/>
    </location>
</feature>
<dbReference type="HOGENOM" id="CLU_002706_2_0_1"/>
<accession>A0A0E0IL72</accession>
<dbReference type="InterPro" id="IPR044295">
    <property type="entry name" value="BIM1/2/3"/>
</dbReference>
<feature type="compositionally biased region" description="Polar residues" evidence="7">
    <location>
        <begin position="687"/>
        <end position="697"/>
    </location>
</feature>
<feature type="region of interest" description="Disordered" evidence="7">
    <location>
        <begin position="148"/>
        <end position="213"/>
    </location>
</feature>
<feature type="compositionally biased region" description="Polar residues" evidence="7">
    <location>
        <begin position="927"/>
        <end position="946"/>
    </location>
</feature>
<feature type="compositionally biased region" description="Low complexity" evidence="7">
    <location>
        <begin position="66"/>
        <end position="78"/>
    </location>
</feature>
<feature type="region of interest" description="Disordered" evidence="7">
    <location>
        <begin position="771"/>
        <end position="793"/>
    </location>
</feature>
<evidence type="ECO:0000313" key="9">
    <source>
        <dbReference type="EnsemblPlants" id="ONIVA09G14370.1"/>
    </source>
</evidence>
<dbReference type="PANTHER" id="PTHR46412:SF6">
    <property type="entry name" value="TRANSCRIPTION FACTOR BIM2"/>
    <property type="match status" value="1"/>
</dbReference>
<dbReference type="GO" id="GO:0003700">
    <property type="term" value="F:DNA-binding transcription factor activity"/>
    <property type="evidence" value="ECO:0007669"/>
    <property type="project" value="InterPro"/>
</dbReference>
<dbReference type="InterPro" id="IPR011990">
    <property type="entry name" value="TPR-like_helical_dom_sf"/>
</dbReference>
<keyword evidence="5" id="KW-0804">Transcription</keyword>
<reference evidence="9" key="2">
    <citation type="submission" date="2018-04" db="EMBL/GenBank/DDBJ databases">
        <title>OnivRS2 (Oryza nivara Reference Sequence Version 2).</title>
        <authorList>
            <person name="Zhang J."/>
            <person name="Kudrna D."/>
            <person name="Lee S."/>
            <person name="Talag J."/>
            <person name="Rajasekar S."/>
            <person name="Welchert J."/>
            <person name="Hsing Y.-I."/>
            <person name="Wing R.A."/>
        </authorList>
    </citation>
    <scope>NUCLEOTIDE SEQUENCE [LARGE SCALE GENOMIC DNA]</scope>
    <source>
        <strain evidence="9">SL10</strain>
    </source>
</reference>
<protein>
    <recommendedName>
        <fullName evidence="8">BHLH domain-containing protein</fullName>
    </recommendedName>
</protein>
<feature type="compositionally biased region" description="Pro residues" evidence="7">
    <location>
        <begin position="55"/>
        <end position="65"/>
    </location>
</feature>
<dbReference type="Gene3D" id="4.10.280.10">
    <property type="entry name" value="Helix-loop-helix DNA-binding domain"/>
    <property type="match status" value="1"/>
</dbReference>
<evidence type="ECO:0000256" key="5">
    <source>
        <dbReference type="ARBA" id="ARBA00023163"/>
    </source>
</evidence>
<dbReference type="AlphaFoldDB" id="A0A0E0IL72"/>
<dbReference type="eggNOG" id="KOG4197">
    <property type="taxonomic scope" value="Eukaryota"/>
</dbReference>
<feature type="compositionally biased region" description="Basic and acidic residues" evidence="7">
    <location>
        <begin position="702"/>
        <end position="711"/>
    </location>
</feature>
<dbReference type="Gramene" id="ONIVA09G14370.1">
    <property type="protein sequence ID" value="ONIVA09G14370.1"/>
    <property type="gene ID" value="ONIVA09G14370"/>
</dbReference>
<feature type="region of interest" description="Disordered" evidence="7">
    <location>
        <begin position="52"/>
        <end position="78"/>
    </location>
</feature>
<dbReference type="InterPro" id="IPR046848">
    <property type="entry name" value="E_motif"/>
</dbReference>
<dbReference type="PANTHER" id="PTHR46412">
    <property type="entry name" value="BES1-INTERACTING MYC-LIKE PROTEIN"/>
    <property type="match status" value="1"/>
</dbReference>
<dbReference type="Pfam" id="PF20431">
    <property type="entry name" value="E_motif"/>
    <property type="match status" value="1"/>
</dbReference>
<evidence type="ECO:0000256" key="1">
    <source>
        <dbReference type="ARBA" id="ARBA00005510"/>
    </source>
</evidence>
<dbReference type="Gene3D" id="1.25.40.10">
    <property type="entry name" value="Tetratricopeptide repeat domain"/>
    <property type="match status" value="2"/>
</dbReference>
<evidence type="ECO:0000256" key="3">
    <source>
        <dbReference type="ARBA" id="ARBA00022946"/>
    </source>
</evidence>
<evidence type="ECO:0000313" key="10">
    <source>
        <dbReference type="Proteomes" id="UP000006591"/>
    </source>
</evidence>
<feature type="compositionally biased region" description="Basic residues" evidence="7">
    <location>
        <begin position="961"/>
        <end position="970"/>
    </location>
</feature>
<keyword evidence="4" id="KW-0805">Transcription regulation</keyword>
<keyword evidence="2" id="KW-0677">Repeat</keyword>
<dbReference type="InterPro" id="IPR011598">
    <property type="entry name" value="bHLH_dom"/>
</dbReference>
<dbReference type="Proteomes" id="UP000006591">
    <property type="component" value="Chromosome 9"/>
</dbReference>
<dbReference type="CDD" id="cd11453">
    <property type="entry name" value="bHLH_AtBIM_like"/>
    <property type="match status" value="1"/>
</dbReference>
<evidence type="ECO:0000259" key="8">
    <source>
        <dbReference type="PROSITE" id="PS50888"/>
    </source>
</evidence>
<dbReference type="InterPro" id="IPR002885">
    <property type="entry name" value="PPR_rpt"/>
</dbReference>
<dbReference type="Pfam" id="PF00010">
    <property type="entry name" value="HLH"/>
    <property type="match status" value="1"/>
</dbReference>
<dbReference type="Pfam" id="PF01535">
    <property type="entry name" value="PPR"/>
    <property type="match status" value="2"/>
</dbReference>
<feature type="compositionally biased region" description="Basic and acidic residues" evidence="7">
    <location>
        <begin position="186"/>
        <end position="213"/>
    </location>
</feature>
<keyword evidence="10" id="KW-1185">Reference proteome</keyword>
<dbReference type="SMART" id="SM00353">
    <property type="entry name" value="HLH"/>
    <property type="match status" value="1"/>
</dbReference>
<keyword evidence="3" id="KW-0809">Transit peptide</keyword>
<evidence type="ECO:0000256" key="6">
    <source>
        <dbReference type="PROSITE-ProRule" id="PRU00708"/>
    </source>
</evidence>
<organism evidence="9">
    <name type="scientific">Oryza nivara</name>
    <name type="common">Indian wild rice</name>
    <name type="synonym">Oryza sativa f. spontanea</name>
    <dbReference type="NCBI Taxonomy" id="4536"/>
    <lineage>
        <taxon>Eukaryota</taxon>
        <taxon>Viridiplantae</taxon>
        <taxon>Streptophyta</taxon>
        <taxon>Embryophyta</taxon>
        <taxon>Tracheophyta</taxon>
        <taxon>Spermatophyta</taxon>
        <taxon>Magnoliopsida</taxon>
        <taxon>Liliopsida</taxon>
        <taxon>Poales</taxon>
        <taxon>Poaceae</taxon>
        <taxon>BOP clade</taxon>
        <taxon>Oryzoideae</taxon>
        <taxon>Oryzeae</taxon>
        <taxon>Oryzinae</taxon>
        <taxon>Oryza</taxon>
    </lineage>
</organism>
<dbReference type="SUPFAM" id="SSF47459">
    <property type="entry name" value="HLH, helix-loop-helix DNA-binding domain"/>
    <property type="match status" value="1"/>
</dbReference>
<dbReference type="GO" id="GO:0046983">
    <property type="term" value="F:protein dimerization activity"/>
    <property type="evidence" value="ECO:0007669"/>
    <property type="project" value="InterPro"/>
</dbReference>
<comment type="similarity">
    <text evidence="1">Belongs to the bHLH protein family.</text>
</comment>
<dbReference type="GO" id="GO:0006351">
    <property type="term" value="P:DNA-templated transcription"/>
    <property type="evidence" value="ECO:0007669"/>
    <property type="project" value="InterPro"/>
</dbReference>